<sequence length="241" mass="27571">MHYAEVKNIDSLKQLKQLQKLFIYRYSGATDVSQLLERLQNSTRMKEIHVIDNEVTNLQPLGQMKNLEVLQLVIDNPLHDQTVKPLAGLRNLKALMLSAREKSLTSLEFLRQQKKLEYLIVRQQNISDLEPLKGVTQLRYLDVGENNIAETAPLQSMTKLIWLNLKQNQVKNLDGLLLNVQKGGFAPKGYICLSMNPLLEKASAKTKQELATLAKKGIQVEIDESDSPQFDEVLPEELYFW</sequence>
<dbReference type="InterPro" id="IPR032675">
    <property type="entry name" value="LRR_dom_sf"/>
</dbReference>
<evidence type="ECO:0008006" key="5">
    <source>
        <dbReference type="Google" id="ProtNLM"/>
    </source>
</evidence>
<protein>
    <recommendedName>
        <fullName evidence="5">Leucine-rich repeat domain-containing protein</fullName>
    </recommendedName>
</protein>
<dbReference type="PANTHER" id="PTHR46652">
    <property type="entry name" value="LEUCINE-RICH REPEAT AND IQ DOMAIN-CONTAINING PROTEIN 1-RELATED"/>
    <property type="match status" value="1"/>
</dbReference>
<dbReference type="PANTHER" id="PTHR46652:SF3">
    <property type="entry name" value="LEUCINE-RICH REPEAT-CONTAINING PROTEIN 9"/>
    <property type="match status" value="1"/>
</dbReference>
<name>A0A4Y3PER9_BREPA</name>
<dbReference type="STRING" id="54914.AV540_01825"/>
<dbReference type="InterPro" id="IPR050836">
    <property type="entry name" value="SDS22/Internalin_LRR"/>
</dbReference>
<evidence type="ECO:0000313" key="3">
    <source>
        <dbReference type="EMBL" id="GEB31984.1"/>
    </source>
</evidence>
<organism evidence="3 4">
    <name type="scientific">Brevibacillus parabrevis</name>
    <dbReference type="NCBI Taxonomy" id="54914"/>
    <lineage>
        <taxon>Bacteria</taxon>
        <taxon>Bacillati</taxon>
        <taxon>Bacillota</taxon>
        <taxon>Bacilli</taxon>
        <taxon>Bacillales</taxon>
        <taxon>Paenibacillaceae</taxon>
        <taxon>Brevibacillus</taxon>
    </lineage>
</organism>
<dbReference type="Gene3D" id="3.80.10.10">
    <property type="entry name" value="Ribonuclease Inhibitor"/>
    <property type="match status" value="1"/>
</dbReference>
<gene>
    <name evidence="3" type="ORF">BPA01_15640</name>
</gene>
<dbReference type="Proteomes" id="UP000316882">
    <property type="component" value="Unassembled WGS sequence"/>
</dbReference>
<dbReference type="AlphaFoldDB" id="A0A4Y3PER9"/>
<evidence type="ECO:0000256" key="2">
    <source>
        <dbReference type="ARBA" id="ARBA00022737"/>
    </source>
</evidence>
<dbReference type="EMBL" id="BJMH01000006">
    <property type="protein sequence ID" value="GEB31984.1"/>
    <property type="molecule type" value="Genomic_DNA"/>
</dbReference>
<keyword evidence="2" id="KW-0677">Repeat</keyword>
<comment type="caution">
    <text evidence="3">The sequence shown here is derived from an EMBL/GenBank/DDBJ whole genome shotgun (WGS) entry which is preliminary data.</text>
</comment>
<reference evidence="3 4" key="1">
    <citation type="submission" date="2019-06" db="EMBL/GenBank/DDBJ databases">
        <title>Whole genome shotgun sequence of Brevibacillus parabrevis NBRC 12334.</title>
        <authorList>
            <person name="Hosoyama A."/>
            <person name="Uohara A."/>
            <person name="Ohji S."/>
            <person name="Ichikawa N."/>
        </authorList>
    </citation>
    <scope>NUCLEOTIDE SEQUENCE [LARGE SCALE GENOMIC DNA]</scope>
    <source>
        <strain evidence="3 4">NBRC 12334</strain>
    </source>
</reference>
<accession>A0A4Y3PER9</accession>
<dbReference type="SUPFAM" id="SSF52058">
    <property type="entry name" value="L domain-like"/>
    <property type="match status" value="1"/>
</dbReference>
<keyword evidence="4" id="KW-1185">Reference proteome</keyword>
<proteinExistence type="predicted"/>
<keyword evidence="1" id="KW-0433">Leucine-rich repeat</keyword>
<evidence type="ECO:0000256" key="1">
    <source>
        <dbReference type="ARBA" id="ARBA00022614"/>
    </source>
</evidence>
<evidence type="ECO:0000313" key="4">
    <source>
        <dbReference type="Proteomes" id="UP000316882"/>
    </source>
</evidence>